<name>A0ABT4MEY1_9NOCA</name>
<dbReference type="GO" id="GO:0016874">
    <property type="term" value="F:ligase activity"/>
    <property type="evidence" value="ECO:0007669"/>
    <property type="project" value="UniProtKB-KW"/>
</dbReference>
<sequence>MSKFTEEMFETASTSKRGLVTGEPDEALRQSWGEIHEQARRMAGALADAGVVHGDAIGILAGQPVDIAPACQATWMRGASVTMLHQPTPRTDLAVWGEDTETVVRMIEAKAVVLGAPFDIAAPVLEERGITVLKIEDMKTGRDIDPVHTAESDIALQQLTSGSTGSPKAVRITHENFYVNAYAMIDRIEFDVESDVMVSWLPLFHDMGMVGFLSVPMQVGAEVVSITPLDFLRSPLLWAKLIHKYRGTVTAAPNFAYSLLARRLRQAEDDLDLDLSTLRYAWNGAEPVDPDTMTALAEAGARYKLNPLALAPVYGMAETTLAVSIPDPARGQVIDVVDADLLETLGRAVPSTRGNTRSLATLGKFVPGLEGRVVDKEGQVLTARGVGIIEVRGKAVTPGYITVEGPVSTQDADGWLDTGDVGYITEEELVVVCGRIKDVIIMGGRNIYPTDIERAAQTVAGVRPGNAVAIRLDAGDKRESFAVAVETNDIGDADEVKRIEREVVHAVHSEVGVRPRTVAVLGPGSIPKTSSGKLRRANSASLLN</sequence>
<evidence type="ECO:0000259" key="4">
    <source>
        <dbReference type="Pfam" id="PF14535"/>
    </source>
</evidence>
<protein>
    <submittedName>
        <fullName evidence="5">Fatty acyl-AMP ligase</fullName>
    </submittedName>
</protein>
<dbReference type="Pfam" id="PF00501">
    <property type="entry name" value="AMP-binding"/>
    <property type="match status" value="1"/>
</dbReference>
<dbReference type="InterPro" id="IPR000873">
    <property type="entry name" value="AMP-dep_synth/lig_dom"/>
</dbReference>
<dbReference type="Pfam" id="PF14535">
    <property type="entry name" value="AMP-binding_C_2"/>
    <property type="match status" value="1"/>
</dbReference>
<feature type="domain" description="AMP-dependent ligase C-terminal" evidence="4">
    <location>
        <begin position="444"/>
        <end position="536"/>
    </location>
</feature>
<reference evidence="5" key="1">
    <citation type="submission" date="2022-12" db="EMBL/GenBank/DDBJ databases">
        <authorList>
            <person name="Krivoruchko A.V."/>
            <person name="Elkin A."/>
        </authorList>
    </citation>
    <scope>NUCLEOTIDE SEQUENCE</scope>
    <source>
        <strain evidence="5">IEGM 1391</strain>
    </source>
</reference>
<comment type="caution">
    <text evidence="5">The sequence shown here is derived from an EMBL/GenBank/DDBJ whole genome shotgun (WGS) entry which is preliminary data.</text>
</comment>
<dbReference type="RefSeq" id="WP_269604982.1">
    <property type="nucleotide sequence ID" value="NZ_JAPWIJ010000005.1"/>
</dbReference>
<dbReference type="NCBIfam" id="NF005850">
    <property type="entry name" value="PRK07768.1"/>
    <property type="match status" value="1"/>
</dbReference>
<evidence type="ECO:0000259" key="3">
    <source>
        <dbReference type="Pfam" id="PF00501"/>
    </source>
</evidence>
<dbReference type="InterPro" id="IPR042099">
    <property type="entry name" value="ANL_N_sf"/>
</dbReference>
<dbReference type="SUPFAM" id="SSF56801">
    <property type="entry name" value="Acetyl-CoA synthetase-like"/>
    <property type="match status" value="1"/>
</dbReference>
<dbReference type="InterPro" id="IPR045851">
    <property type="entry name" value="AMP-bd_C_sf"/>
</dbReference>
<keyword evidence="5" id="KW-0436">Ligase</keyword>
<dbReference type="Proteomes" id="UP001081071">
    <property type="component" value="Unassembled WGS sequence"/>
</dbReference>
<dbReference type="EMBL" id="JAPWIJ010000005">
    <property type="protein sequence ID" value="MCZ4519549.1"/>
    <property type="molecule type" value="Genomic_DNA"/>
</dbReference>
<evidence type="ECO:0000313" key="6">
    <source>
        <dbReference type="Proteomes" id="UP001081071"/>
    </source>
</evidence>
<gene>
    <name evidence="5" type="ORF">O4220_13600</name>
</gene>
<organism evidence="5 6">
    <name type="scientific">Rhodococcus ruber</name>
    <dbReference type="NCBI Taxonomy" id="1830"/>
    <lineage>
        <taxon>Bacteria</taxon>
        <taxon>Bacillati</taxon>
        <taxon>Actinomycetota</taxon>
        <taxon>Actinomycetes</taxon>
        <taxon>Mycobacteriales</taxon>
        <taxon>Nocardiaceae</taxon>
        <taxon>Rhodococcus</taxon>
    </lineage>
</organism>
<proteinExistence type="inferred from homology"/>
<keyword evidence="6" id="KW-1185">Reference proteome</keyword>
<dbReference type="PANTHER" id="PTHR22754">
    <property type="entry name" value="DISCO-INTERACTING PROTEIN 2 DIP2 -RELATED"/>
    <property type="match status" value="1"/>
</dbReference>
<evidence type="ECO:0000313" key="5">
    <source>
        <dbReference type="EMBL" id="MCZ4519549.1"/>
    </source>
</evidence>
<evidence type="ECO:0000256" key="1">
    <source>
        <dbReference type="ARBA" id="ARBA00006432"/>
    </source>
</evidence>
<comment type="similarity">
    <text evidence="1">Belongs to the ATP-dependent AMP-binding enzyme family.</text>
</comment>
<feature type="domain" description="AMP-dependent synthetase/ligase" evidence="3">
    <location>
        <begin position="25"/>
        <end position="400"/>
    </location>
</feature>
<dbReference type="InterPro" id="IPR028154">
    <property type="entry name" value="AMP-dep_Lig_C"/>
</dbReference>
<dbReference type="Gene3D" id="3.30.300.30">
    <property type="match status" value="1"/>
</dbReference>
<dbReference type="PANTHER" id="PTHR22754:SF32">
    <property type="entry name" value="DISCO-INTERACTING PROTEIN 2"/>
    <property type="match status" value="1"/>
</dbReference>
<evidence type="ECO:0000256" key="2">
    <source>
        <dbReference type="SAM" id="MobiDB-lite"/>
    </source>
</evidence>
<feature type="region of interest" description="Disordered" evidence="2">
    <location>
        <begin position="1"/>
        <end position="24"/>
    </location>
</feature>
<dbReference type="Gene3D" id="3.40.50.12780">
    <property type="entry name" value="N-terminal domain of ligase-like"/>
    <property type="match status" value="1"/>
</dbReference>
<accession>A0ABT4MEY1</accession>